<gene>
    <name evidence="2" type="ORF">MBM_08935</name>
</gene>
<feature type="region of interest" description="Disordered" evidence="1">
    <location>
        <begin position="379"/>
        <end position="447"/>
    </location>
</feature>
<organism evidence="2 3">
    <name type="scientific">Marssonina brunnea f. sp. multigermtubi (strain MB_m1)</name>
    <name type="common">Marssonina leaf spot fungus</name>
    <dbReference type="NCBI Taxonomy" id="1072389"/>
    <lineage>
        <taxon>Eukaryota</taxon>
        <taxon>Fungi</taxon>
        <taxon>Dikarya</taxon>
        <taxon>Ascomycota</taxon>
        <taxon>Pezizomycotina</taxon>
        <taxon>Leotiomycetes</taxon>
        <taxon>Helotiales</taxon>
        <taxon>Drepanopezizaceae</taxon>
        <taxon>Drepanopeziza</taxon>
    </lineage>
</organism>
<feature type="compositionally biased region" description="Basic and acidic residues" evidence="1">
    <location>
        <begin position="27"/>
        <end position="37"/>
    </location>
</feature>
<dbReference type="AlphaFoldDB" id="K1WIR3"/>
<keyword evidence="3" id="KW-1185">Reference proteome</keyword>
<sequence>MSHPQSAAKKKGGKQESKRSWLRRHVDRLFRGREGRGAGEGGGEGGGKEEEEESEENTTSPPAPPQERKPKSPAPTPEVSGGLGPGPSQQRRGVAVDKEPSGVTRRPSEMPTATKTPVGQRANPPEPQPVARNATFAAAHLADDPVPPRQVVSRRGPRTLHQLGRPPVLSDAGSSEPGADGRGRSSPEDGSGEEPRTASVAVWCVDDGGSSSFSGGGGGVDDGENTAAAVCVAPVFTATTQEMVAARRPVVLLLGVAVVGMPVTQKELPFHRRYKNGIRRVSVACWELGRSTQRFALGKWRDSYTPGARDSLAMSESGSTTERVLWIEIQLQKLKRKLAAFLGCQDELDQSKGGVASRTIAVLDGSIRGSDAKSITSTYATGKTQAAGKENSSTAKSTTSTRANGKTQAPIGSASSSASSATAPKSAPTQNRIREPPEPTENTIQEGSYDFLGAVGTNAEDLRMCFDRYEAAIKDFPPNATRSAPAPERKKRVNAGRVSNARFPTAAMQMEARAARDTAEVIGTGGGMVAVIMVGFRGVAWVWFWCHGFAAAGSGA</sequence>
<reference evidence="2 3" key="1">
    <citation type="journal article" date="2012" name="BMC Genomics">
        <title>Sequencing the genome of Marssonina brunnea reveals fungus-poplar co-evolution.</title>
        <authorList>
            <person name="Zhu S."/>
            <person name="Cao Y.-Z."/>
            <person name="Jiang C."/>
            <person name="Tan B.-Y."/>
            <person name="Wang Z."/>
            <person name="Feng S."/>
            <person name="Zhang L."/>
            <person name="Su X.-H."/>
            <person name="Brejova B."/>
            <person name="Vinar T."/>
            <person name="Xu M."/>
            <person name="Wang M.-X."/>
            <person name="Zhang S.-G."/>
            <person name="Huang M.-R."/>
            <person name="Wu R."/>
            <person name="Zhou Y."/>
        </authorList>
    </citation>
    <scope>NUCLEOTIDE SEQUENCE [LARGE SCALE GENOMIC DNA]</scope>
    <source>
        <strain evidence="2 3">MB_m1</strain>
    </source>
</reference>
<dbReference type="EMBL" id="JH921454">
    <property type="protein sequence ID" value="EKD12706.1"/>
    <property type="molecule type" value="Genomic_DNA"/>
</dbReference>
<protein>
    <submittedName>
        <fullName evidence="2">Uncharacterized protein</fullName>
    </submittedName>
</protein>
<evidence type="ECO:0000313" key="3">
    <source>
        <dbReference type="Proteomes" id="UP000006753"/>
    </source>
</evidence>
<dbReference type="HOGENOM" id="CLU_490078_0_0_1"/>
<proteinExistence type="predicted"/>
<evidence type="ECO:0000256" key="1">
    <source>
        <dbReference type="SAM" id="MobiDB-lite"/>
    </source>
</evidence>
<evidence type="ECO:0000313" key="2">
    <source>
        <dbReference type="EMBL" id="EKD12706.1"/>
    </source>
</evidence>
<name>K1WIR3_MARBU</name>
<feature type="compositionally biased region" description="Low complexity" evidence="1">
    <location>
        <begin position="413"/>
        <end position="429"/>
    </location>
</feature>
<feature type="region of interest" description="Disordered" evidence="1">
    <location>
        <begin position="1"/>
        <end position="197"/>
    </location>
</feature>
<feature type="compositionally biased region" description="Low complexity" evidence="1">
    <location>
        <begin position="392"/>
        <end position="401"/>
    </location>
</feature>
<accession>K1WIR3</accession>
<dbReference type="Proteomes" id="UP000006753">
    <property type="component" value="Unassembled WGS sequence"/>
</dbReference>
<dbReference type="InParanoid" id="K1WIR3"/>
<dbReference type="KEGG" id="mbe:MBM_08935"/>